<dbReference type="EMBL" id="WVUH01000002">
    <property type="protein sequence ID" value="MBO4204503.1"/>
    <property type="molecule type" value="Genomic_DNA"/>
</dbReference>
<name>A0ABS3VJ01_MICEH</name>
<feature type="region of interest" description="Disordered" evidence="1">
    <location>
        <begin position="163"/>
        <end position="249"/>
    </location>
</feature>
<feature type="compositionally biased region" description="Low complexity" evidence="1">
    <location>
        <begin position="185"/>
        <end position="201"/>
    </location>
</feature>
<reference evidence="2 3" key="1">
    <citation type="submission" date="2019-12" db="EMBL/GenBank/DDBJ databases">
        <title>Whole genome sequencing of endophytic Actinobacterium Micromonospora sp. MPMI6T.</title>
        <authorList>
            <person name="Evv R."/>
            <person name="Podile A.R."/>
        </authorList>
    </citation>
    <scope>NUCLEOTIDE SEQUENCE [LARGE SCALE GENOMIC DNA]</scope>
    <source>
        <strain evidence="2 3">MPMI6</strain>
    </source>
</reference>
<evidence type="ECO:0000256" key="1">
    <source>
        <dbReference type="SAM" id="MobiDB-lite"/>
    </source>
</evidence>
<feature type="region of interest" description="Disordered" evidence="1">
    <location>
        <begin position="83"/>
        <end position="127"/>
    </location>
</feature>
<evidence type="ECO:0000313" key="3">
    <source>
        <dbReference type="Proteomes" id="UP000823521"/>
    </source>
</evidence>
<organism evidence="2 3">
    <name type="scientific">Micromonospora echinofusca</name>
    <dbReference type="NCBI Taxonomy" id="47858"/>
    <lineage>
        <taxon>Bacteria</taxon>
        <taxon>Bacillati</taxon>
        <taxon>Actinomycetota</taxon>
        <taxon>Actinomycetes</taxon>
        <taxon>Micromonosporales</taxon>
        <taxon>Micromonosporaceae</taxon>
        <taxon>Micromonospora</taxon>
    </lineage>
</organism>
<evidence type="ECO:0008006" key="4">
    <source>
        <dbReference type="Google" id="ProtNLM"/>
    </source>
</evidence>
<keyword evidence="3" id="KW-1185">Reference proteome</keyword>
<accession>A0ABS3VJ01</accession>
<sequence length="335" mass="33246">MTAGPFGEVDFDLLADYVGGALDGTPQEAAVARLVRDDPAWAAAYDLLAPAVGGVHADLAGLGAQAEPMPAEVVDRLTAVLATAGPPTSERRSPGTGAPRPSRVPAQATGGPARPAQATPAGRPRRRWSRLVGPVAVVTAVLGLGGLGLGQLLGGDVGLTTADSSVGGAREQDPEAAGAPRPHAAGEPRAMLAPAAAQPLASGTDYTPQSLTAIRPGTDGPVAGPGPSKGAGPSTGAGPSVANSPDSVDGRTRYPVGLARLAGPAALGRCLDEIAGEHGQAAVTVTFVDYASFNGEPALVVQLTDGPGERWVWVAGPECGVPGSGADTRFRSRVG</sequence>
<comment type="caution">
    <text evidence="2">The sequence shown here is derived from an EMBL/GenBank/DDBJ whole genome shotgun (WGS) entry which is preliminary data.</text>
</comment>
<dbReference type="Proteomes" id="UP000823521">
    <property type="component" value="Unassembled WGS sequence"/>
</dbReference>
<protein>
    <recommendedName>
        <fullName evidence="4">Zinc-finger</fullName>
    </recommendedName>
</protein>
<gene>
    <name evidence="2" type="ORF">GSF22_00515</name>
</gene>
<dbReference type="RefSeq" id="WP_208810585.1">
    <property type="nucleotide sequence ID" value="NZ_WVUH01000002.1"/>
</dbReference>
<proteinExistence type="predicted"/>
<evidence type="ECO:0000313" key="2">
    <source>
        <dbReference type="EMBL" id="MBO4204503.1"/>
    </source>
</evidence>